<evidence type="ECO:0000256" key="5">
    <source>
        <dbReference type="ARBA" id="ARBA00023235"/>
    </source>
</evidence>
<feature type="active site" description="Electrophile" evidence="6">
    <location>
        <position position="91"/>
    </location>
</feature>
<keyword evidence="3 6" id="KW-0963">Cytoplasm</keyword>
<keyword evidence="5 6" id="KW-0413">Isomerase</keyword>
<evidence type="ECO:0000313" key="8">
    <source>
        <dbReference type="EMBL" id="OGZ34347.1"/>
    </source>
</evidence>
<dbReference type="UniPathway" id="UPA00138"/>
<evidence type="ECO:0000256" key="6">
    <source>
        <dbReference type="HAMAP-Rule" id="MF_00147"/>
    </source>
</evidence>
<dbReference type="CDD" id="cd00311">
    <property type="entry name" value="TIM"/>
    <property type="match status" value="1"/>
</dbReference>
<dbReference type="PANTHER" id="PTHR21139:SF42">
    <property type="entry name" value="TRIOSEPHOSPHATE ISOMERASE"/>
    <property type="match status" value="1"/>
</dbReference>
<dbReference type="InterPro" id="IPR020861">
    <property type="entry name" value="Triosephosphate_isomerase_AS"/>
</dbReference>
<accession>A0A1G2F8Z2</accession>
<comment type="pathway">
    <text evidence="6 7">Carbohydrate degradation; glycolysis; D-glyceraldehyde 3-phosphate from glycerone phosphate: step 1/1.</text>
</comment>
<keyword evidence="2 6" id="KW-0312">Gluconeogenesis</keyword>
<dbReference type="GO" id="GO:0004807">
    <property type="term" value="F:triose-phosphate isomerase activity"/>
    <property type="evidence" value="ECO:0007669"/>
    <property type="project" value="UniProtKB-UniRule"/>
</dbReference>
<dbReference type="UniPathway" id="UPA00109">
    <property type="reaction ID" value="UER00189"/>
</dbReference>
<comment type="similarity">
    <text evidence="1 6 7">Belongs to the triosephosphate isomerase family.</text>
</comment>
<proteinExistence type="inferred from homology"/>
<dbReference type="EMBL" id="MHMV01000027">
    <property type="protein sequence ID" value="OGZ34347.1"/>
    <property type="molecule type" value="Genomic_DNA"/>
</dbReference>
<dbReference type="InterPro" id="IPR022896">
    <property type="entry name" value="TrioseP_Isoase_bac/euk"/>
</dbReference>
<evidence type="ECO:0000313" key="9">
    <source>
        <dbReference type="Proteomes" id="UP000177725"/>
    </source>
</evidence>
<comment type="pathway">
    <text evidence="6 7">Carbohydrate biosynthesis; gluconeogenesis.</text>
</comment>
<dbReference type="GO" id="GO:0019563">
    <property type="term" value="P:glycerol catabolic process"/>
    <property type="evidence" value="ECO:0007669"/>
    <property type="project" value="TreeGrafter"/>
</dbReference>
<dbReference type="Proteomes" id="UP000177725">
    <property type="component" value="Unassembled WGS sequence"/>
</dbReference>
<gene>
    <name evidence="6" type="primary">tpiA</name>
    <name evidence="8" type="ORF">A2174_03765</name>
</gene>
<evidence type="ECO:0000256" key="1">
    <source>
        <dbReference type="ARBA" id="ARBA00007422"/>
    </source>
</evidence>
<dbReference type="NCBIfam" id="TIGR00419">
    <property type="entry name" value="tim"/>
    <property type="match status" value="1"/>
</dbReference>
<dbReference type="InterPro" id="IPR035990">
    <property type="entry name" value="TIM_sf"/>
</dbReference>
<keyword evidence="4 6" id="KW-0324">Glycolysis</keyword>
<dbReference type="PROSITE" id="PS00171">
    <property type="entry name" value="TIM_1"/>
    <property type="match status" value="1"/>
</dbReference>
<comment type="caution">
    <text evidence="8">The sequence shown here is derived from an EMBL/GenBank/DDBJ whole genome shotgun (WGS) entry which is preliminary data.</text>
</comment>
<dbReference type="SUPFAM" id="SSF51351">
    <property type="entry name" value="Triosephosphate isomerase (TIM)"/>
    <property type="match status" value="1"/>
</dbReference>
<dbReference type="InterPro" id="IPR000652">
    <property type="entry name" value="Triosephosphate_isomerase"/>
</dbReference>
<evidence type="ECO:0000256" key="3">
    <source>
        <dbReference type="ARBA" id="ARBA00022490"/>
    </source>
</evidence>
<dbReference type="Gene3D" id="3.20.20.70">
    <property type="entry name" value="Aldolase class I"/>
    <property type="match status" value="1"/>
</dbReference>
<dbReference type="InterPro" id="IPR013785">
    <property type="entry name" value="Aldolase_TIM"/>
</dbReference>
<feature type="binding site" evidence="6">
    <location>
        <begin position="7"/>
        <end position="9"/>
    </location>
    <ligand>
        <name>substrate</name>
    </ligand>
</feature>
<protein>
    <recommendedName>
        <fullName evidence="6 7">Triosephosphate isomerase</fullName>
        <shortName evidence="6">TIM</shortName>
        <shortName evidence="6">TPI</shortName>
        <ecNumber evidence="6 7">5.3.1.1</ecNumber>
    </recommendedName>
    <alternativeName>
        <fullName evidence="6">Triose-phosphate isomerase</fullName>
    </alternativeName>
</protein>
<comment type="catalytic activity">
    <reaction evidence="6 7">
        <text>D-glyceraldehyde 3-phosphate = dihydroxyacetone phosphate</text>
        <dbReference type="Rhea" id="RHEA:18585"/>
        <dbReference type="ChEBI" id="CHEBI:57642"/>
        <dbReference type="ChEBI" id="CHEBI:59776"/>
        <dbReference type="EC" id="5.3.1.1"/>
    </reaction>
</comment>
<dbReference type="EC" id="5.3.1.1" evidence="6 7"/>
<evidence type="ECO:0000256" key="2">
    <source>
        <dbReference type="ARBA" id="ARBA00022432"/>
    </source>
</evidence>
<organism evidence="8 9">
    <name type="scientific">Candidatus Portnoybacteria bacterium RBG_13_41_18</name>
    <dbReference type="NCBI Taxonomy" id="1801991"/>
    <lineage>
        <taxon>Bacteria</taxon>
        <taxon>Candidatus Portnoyibacteriota</taxon>
    </lineage>
</organism>
<feature type="active site" description="Proton acceptor" evidence="6">
    <location>
        <position position="159"/>
    </location>
</feature>
<feature type="binding site" evidence="6">
    <location>
        <position position="205"/>
    </location>
    <ligand>
        <name>substrate</name>
    </ligand>
</feature>
<evidence type="ECO:0000256" key="4">
    <source>
        <dbReference type="ARBA" id="ARBA00023152"/>
    </source>
</evidence>
<dbReference type="GO" id="GO:0005829">
    <property type="term" value="C:cytosol"/>
    <property type="evidence" value="ECO:0007669"/>
    <property type="project" value="TreeGrafter"/>
</dbReference>
<dbReference type="AlphaFoldDB" id="A0A1G2F8Z2"/>
<comment type="subunit">
    <text evidence="6 7">Homodimer.</text>
</comment>
<dbReference type="PANTHER" id="PTHR21139">
    <property type="entry name" value="TRIOSEPHOSPHATE ISOMERASE"/>
    <property type="match status" value="1"/>
</dbReference>
<feature type="binding site" evidence="6">
    <location>
        <begin position="226"/>
        <end position="227"/>
    </location>
    <ligand>
        <name>substrate</name>
    </ligand>
</feature>
<sequence length="245" mass="26595">MNIIVGNWKMNPLTARDAKALFEAVVNNVRGLKNIETIICPPFCYLSFFGDRRAVKVGGQDIFWELQGAYSGQISGKMLKDLGCQNVIIGHSERRQFGGDDDEIINLKLKAALKVGLTPIFCVGEQAGQEIGQVIEQQLKIGLKDIDKTQIKKIIIAYEPVWAIGTGNPCTPNSAMCAALLVKKILTALYSRFIAENIPVLYGGSVDSKNAAMYIKEAKMQGLLVGGASLDAEEFAKIGESVNGL</sequence>
<reference evidence="8 9" key="1">
    <citation type="journal article" date="2016" name="Nat. Commun.">
        <title>Thousands of microbial genomes shed light on interconnected biogeochemical processes in an aquifer system.</title>
        <authorList>
            <person name="Anantharaman K."/>
            <person name="Brown C.T."/>
            <person name="Hug L.A."/>
            <person name="Sharon I."/>
            <person name="Castelle C.J."/>
            <person name="Probst A.J."/>
            <person name="Thomas B.C."/>
            <person name="Singh A."/>
            <person name="Wilkins M.J."/>
            <person name="Karaoz U."/>
            <person name="Brodie E.L."/>
            <person name="Williams K.H."/>
            <person name="Hubbard S.S."/>
            <person name="Banfield J.F."/>
        </authorList>
    </citation>
    <scope>NUCLEOTIDE SEQUENCE [LARGE SCALE GENOMIC DNA]</scope>
</reference>
<dbReference type="GO" id="GO:0046166">
    <property type="term" value="P:glyceraldehyde-3-phosphate biosynthetic process"/>
    <property type="evidence" value="ECO:0007669"/>
    <property type="project" value="TreeGrafter"/>
</dbReference>
<dbReference type="GO" id="GO:0006094">
    <property type="term" value="P:gluconeogenesis"/>
    <property type="evidence" value="ECO:0007669"/>
    <property type="project" value="UniProtKB-UniRule"/>
</dbReference>
<feature type="binding site" evidence="6">
    <location>
        <position position="165"/>
    </location>
    <ligand>
        <name>substrate</name>
    </ligand>
</feature>
<evidence type="ECO:0000256" key="7">
    <source>
        <dbReference type="RuleBase" id="RU363013"/>
    </source>
</evidence>
<name>A0A1G2F8Z2_9BACT</name>
<comment type="subcellular location">
    <subcellularLocation>
        <location evidence="6 7">Cytoplasm</location>
    </subcellularLocation>
</comment>
<dbReference type="Pfam" id="PF00121">
    <property type="entry name" value="TIM"/>
    <property type="match status" value="1"/>
</dbReference>
<dbReference type="HAMAP" id="MF_00147_B">
    <property type="entry name" value="TIM_B"/>
    <property type="match status" value="1"/>
</dbReference>
<dbReference type="GO" id="GO:0006096">
    <property type="term" value="P:glycolytic process"/>
    <property type="evidence" value="ECO:0007669"/>
    <property type="project" value="UniProtKB-UniRule"/>
</dbReference>
<dbReference type="PROSITE" id="PS51440">
    <property type="entry name" value="TIM_2"/>
    <property type="match status" value="1"/>
</dbReference>
<comment type="function">
    <text evidence="6">Involved in the gluconeogenesis. Catalyzes stereospecifically the conversion of dihydroxyacetone phosphate (DHAP) to D-glyceraldehyde-3-phosphate (G3P).</text>
</comment>